<dbReference type="GO" id="GO:0016758">
    <property type="term" value="F:hexosyltransferase activity"/>
    <property type="evidence" value="ECO:0007669"/>
    <property type="project" value="UniProtKB-ARBA"/>
</dbReference>
<feature type="domain" description="Glycosyltransferase 2-like" evidence="1">
    <location>
        <begin position="4"/>
        <end position="137"/>
    </location>
</feature>
<evidence type="ECO:0000313" key="2">
    <source>
        <dbReference type="EMBL" id="KFX76337.1"/>
    </source>
</evidence>
<dbReference type="PANTHER" id="PTHR22916:SF3">
    <property type="entry name" value="UDP-GLCNAC:BETAGAL BETA-1,3-N-ACETYLGLUCOSAMINYLTRANSFERASE-LIKE PROTEIN 1"/>
    <property type="match status" value="1"/>
</dbReference>
<evidence type="ECO:0000313" key="4">
    <source>
        <dbReference type="Proteomes" id="UP000036847"/>
    </source>
</evidence>
<reference evidence="3 4" key="3">
    <citation type="submission" date="2019-03" db="EMBL/GenBank/DDBJ databases">
        <title>Complete genome assembly of MDR B. fragilis.</title>
        <authorList>
            <person name="Sydenham T.V."/>
            <person name="Hasman H."/>
            <person name="Justesen U.S."/>
        </authorList>
    </citation>
    <scope>NUCLEOTIDE SEQUENCE [LARGE SCALE GENOMIC DNA]</scope>
    <source>
        <strain evidence="3 4">DCMSKEJBY0001B</strain>
    </source>
</reference>
<reference evidence="2" key="1">
    <citation type="book" date="2014" name="THE 24TH EUROPEAN CONGRESS OF CLINICAL MICROBIOLOGY AND INFECTIOUS DISEASES" publisher="ECCMID 2014" city="Barcelona, Spain">
        <title>Identification of resistance genes in three multidrug-resistant Bacteroides fragilis isolates by whole genome sequencing.</title>
        <editorList>
            <person name="Unknown"/>
            <person name="A."/>
        </editorList>
        <authorList>
            <person name="Sydenham T.V."/>
            <person name="Hasman H."/>
            <person name="Wang M."/>
            <person name="Soki J."/>
            <person name="Nagy E."/>
            <person name="Justesen U.S."/>
        </authorList>
    </citation>
    <scope>NUCLEOTIDE SEQUENCE</scope>
    <source>
        <strain evidence="2">DCMOUH0018B</strain>
        <strain evidence="3">DCMSKEJBY0001B</strain>
    </source>
</reference>
<gene>
    <name evidence="3" type="ORF">EC80_009560</name>
    <name evidence="2" type="ORF">EE52_0201640</name>
</gene>
<sequence>MKISLVTVTFNSAKTLRDTIHSVLSQSYTNIEYIIVDGLSNDETVALIKEYEPLFQGRLKWISEKDKGLYDAMNKGIRMSTGDIVGIINSDDFYHREDVLEKVAQSFEVGETEAIYGDVRFVNPDNLDRTVRYYSSKRFVPSLFRFGFMPAHPTFFTYRKYFDLFGYYKTNYKIAADYELLVRFLYVHRLKSKYLPLGFMKMRTGGASTASIKSNILLNKEIVRACKENGIWTCYPLLLLKYLVKVFELIFIKK</sequence>
<dbReference type="PATRIC" id="fig|817.51.peg.3690"/>
<dbReference type="InterPro" id="IPR029044">
    <property type="entry name" value="Nucleotide-diphossugar_trans"/>
</dbReference>
<dbReference type="AlphaFoldDB" id="A0A0I9RNL5"/>
<accession>A0A0I9RNL5</accession>
<organism evidence="2">
    <name type="scientific">Bacteroides fragilis</name>
    <dbReference type="NCBI Taxonomy" id="817"/>
    <lineage>
        <taxon>Bacteria</taxon>
        <taxon>Pseudomonadati</taxon>
        <taxon>Bacteroidota</taxon>
        <taxon>Bacteroidia</taxon>
        <taxon>Bacteroidales</taxon>
        <taxon>Bacteroidaceae</taxon>
        <taxon>Bacteroides</taxon>
    </lineage>
</organism>
<evidence type="ECO:0000259" key="1">
    <source>
        <dbReference type="Pfam" id="PF00535"/>
    </source>
</evidence>
<dbReference type="InterPro" id="IPR001173">
    <property type="entry name" value="Glyco_trans_2-like"/>
</dbReference>
<name>A0A0I9RNL5_BACFG</name>
<protein>
    <submittedName>
        <fullName evidence="2">Glycosyl transferase</fullName>
    </submittedName>
    <submittedName>
        <fullName evidence="3">Glycosyltransferase</fullName>
    </submittedName>
</protein>
<dbReference type="Proteomes" id="UP000036847">
    <property type="component" value="Chromosome"/>
</dbReference>
<dbReference type="SUPFAM" id="SSF53448">
    <property type="entry name" value="Nucleotide-diphospho-sugar transferases"/>
    <property type="match status" value="1"/>
</dbReference>
<dbReference type="CDD" id="cd06433">
    <property type="entry name" value="GT_2_WfgS_like"/>
    <property type="match status" value="1"/>
</dbReference>
<dbReference type="OrthoDB" id="9788101at2"/>
<dbReference type="EMBL" id="JMZZ02000036">
    <property type="protein sequence ID" value="KFX76337.1"/>
    <property type="molecule type" value="Genomic_DNA"/>
</dbReference>
<reference evidence="2" key="2">
    <citation type="submission" date="2014-07" db="EMBL/GenBank/DDBJ databases">
        <title>Genetics and epidemiology of antimicrobial resistance in B. fragilis group.</title>
        <authorList>
            <person name="Sydenham T.V."/>
            <person name="Hasman H."/>
            <person name="Kemp M."/>
            <person name="Justesen U.S."/>
        </authorList>
    </citation>
    <scope>NUCLEOTIDE SEQUENCE [LARGE SCALE GENOMIC DNA]</scope>
    <source>
        <strain evidence="2">DCMOUH0018B</strain>
    </source>
</reference>
<dbReference type="Gene3D" id="3.90.550.10">
    <property type="entry name" value="Spore Coat Polysaccharide Biosynthesis Protein SpsA, Chain A"/>
    <property type="match status" value="1"/>
</dbReference>
<dbReference type="PANTHER" id="PTHR22916">
    <property type="entry name" value="GLYCOSYLTRANSFERASE"/>
    <property type="match status" value="1"/>
</dbReference>
<dbReference type="Pfam" id="PF00535">
    <property type="entry name" value="Glycos_transf_2"/>
    <property type="match status" value="1"/>
</dbReference>
<evidence type="ECO:0000313" key="3">
    <source>
        <dbReference type="EMBL" id="QCQ45083.1"/>
    </source>
</evidence>
<dbReference type="RefSeq" id="WP_005809916.1">
    <property type="nucleotide sequence ID" value="NZ_CAEUHN010000018.1"/>
</dbReference>
<dbReference type="EMBL" id="CP036546">
    <property type="protein sequence ID" value="QCQ45083.1"/>
    <property type="molecule type" value="Genomic_DNA"/>
</dbReference>
<proteinExistence type="predicted"/>
<keyword evidence="2" id="KW-0808">Transferase</keyword>